<evidence type="ECO:0000313" key="8">
    <source>
        <dbReference type="Proteomes" id="UP001201812"/>
    </source>
</evidence>
<dbReference type="InterPro" id="IPR000609">
    <property type="entry name" value="7TM_GPCR_serpentine_rcpt_Srg"/>
</dbReference>
<comment type="similarity">
    <text evidence="2 6">Belongs to the nematode receptor-like protein srg family.</text>
</comment>
<feature type="transmembrane region" description="Helical" evidence="6">
    <location>
        <begin position="44"/>
        <end position="66"/>
    </location>
</feature>
<feature type="transmembrane region" description="Helical" evidence="6">
    <location>
        <begin position="12"/>
        <end position="38"/>
    </location>
</feature>
<dbReference type="AlphaFoldDB" id="A0AAD4NDI3"/>
<dbReference type="Pfam" id="PF02118">
    <property type="entry name" value="Srg"/>
    <property type="match status" value="1"/>
</dbReference>
<dbReference type="SUPFAM" id="SSF81321">
    <property type="entry name" value="Family A G protein-coupled receptor-like"/>
    <property type="match status" value="1"/>
</dbReference>
<evidence type="ECO:0000256" key="3">
    <source>
        <dbReference type="ARBA" id="ARBA00022692"/>
    </source>
</evidence>
<sequence length="345" mass="40053">MGSAISQSPSPPFIFSLIISIPSIILYCIEVVILLINIKYFNTAFFRLFIFRFIYNFLTYFNSFFYARFGRVGLFLDLFERIPSWLLAFFFFFHYYNFHVDNLSTMFILLNRLTLITFPMTHEKIWKYFLPISILITVGVPLPFTFPTLSNAFYVRMQDDNTTFTLDYYRETGKTYLKSSYISAISSISFCIVCGILNCLTVLFYRRANKQQLRAPSNLSARNMEEQKIEIRLTIYAVITFLAQLCMAIYMLTIYISSSTGPWALDNVFYATLNQFCWINDVSTVILPSLPLLWASSKVRDLMFATLKVHSWPLISRSTKPNLQNTIVVMSNSALSHGIGNDKYK</sequence>
<dbReference type="PANTHER" id="PTHR31552">
    <property type="entry name" value="SERPENTINE RECEPTOR CLASS GAMMA"/>
    <property type="match status" value="1"/>
</dbReference>
<feature type="transmembrane region" description="Helical" evidence="6">
    <location>
        <begin position="268"/>
        <end position="294"/>
    </location>
</feature>
<dbReference type="PANTHER" id="PTHR31552:SF8">
    <property type="entry name" value="SERPENTINE RECEPTOR CLASS GAMMA"/>
    <property type="match status" value="1"/>
</dbReference>
<keyword evidence="8" id="KW-1185">Reference proteome</keyword>
<keyword evidence="3 6" id="KW-0812">Transmembrane</keyword>
<keyword evidence="5 6" id="KW-0472">Membrane</keyword>
<evidence type="ECO:0000256" key="1">
    <source>
        <dbReference type="ARBA" id="ARBA00004141"/>
    </source>
</evidence>
<evidence type="ECO:0000256" key="4">
    <source>
        <dbReference type="ARBA" id="ARBA00022989"/>
    </source>
</evidence>
<dbReference type="GO" id="GO:0016020">
    <property type="term" value="C:membrane"/>
    <property type="evidence" value="ECO:0007669"/>
    <property type="project" value="UniProtKB-SubCell"/>
</dbReference>
<comment type="caution">
    <text evidence="7">The sequence shown here is derived from an EMBL/GenBank/DDBJ whole genome shotgun (WGS) entry which is preliminary data.</text>
</comment>
<keyword evidence="4 6" id="KW-1133">Transmembrane helix</keyword>
<evidence type="ECO:0000313" key="7">
    <source>
        <dbReference type="EMBL" id="KAI1723815.1"/>
    </source>
</evidence>
<evidence type="ECO:0000256" key="5">
    <source>
        <dbReference type="ARBA" id="ARBA00023136"/>
    </source>
</evidence>
<evidence type="ECO:0000256" key="6">
    <source>
        <dbReference type="RuleBase" id="RU280813"/>
    </source>
</evidence>
<protein>
    <recommendedName>
        <fullName evidence="6">Serpentine receptor class gamma</fullName>
    </recommendedName>
</protein>
<gene>
    <name evidence="7" type="ORF">DdX_03991</name>
</gene>
<feature type="transmembrane region" description="Helical" evidence="6">
    <location>
        <begin position="181"/>
        <end position="205"/>
    </location>
</feature>
<comment type="subcellular location">
    <subcellularLocation>
        <location evidence="1">Membrane</location>
        <topology evidence="1">Multi-pass membrane protein</topology>
    </subcellularLocation>
</comment>
<feature type="transmembrane region" description="Helical" evidence="6">
    <location>
        <begin position="128"/>
        <end position="146"/>
    </location>
</feature>
<proteinExistence type="inferred from homology"/>
<organism evidence="7 8">
    <name type="scientific">Ditylenchus destructor</name>
    <dbReference type="NCBI Taxonomy" id="166010"/>
    <lineage>
        <taxon>Eukaryota</taxon>
        <taxon>Metazoa</taxon>
        <taxon>Ecdysozoa</taxon>
        <taxon>Nematoda</taxon>
        <taxon>Chromadorea</taxon>
        <taxon>Rhabditida</taxon>
        <taxon>Tylenchina</taxon>
        <taxon>Tylenchomorpha</taxon>
        <taxon>Sphaerularioidea</taxon>
        <taxon>Anguinidae</taxon>
        <taxon>Anguininae</taxon>
        <taxon>Ditylenchus</taxon>
    </lineage>
</organism>
<dbReference type="Gene3D" id="1.20.1070.10">
    <property type="entry name" value="Rhodopsin 7-helix transmembrane proteins"/>
    <property type="match status" value="1"/>
</dbReference>
<dbReference type="Proteomes" id="UP001201812">
    <property type="component" value="Unassembled WGS sequence"/>
</dbReference>
<feature type="transmembrane region" description="Helical" evidence="6">
    <location>
        <begin position="78"/>
        <end position="96"/>
    </location>
</feature>
<name>A0AAD4NDI3_9BILA</name>
<evidence type="ECO:0000256" key="2">
    <source>
        <dbReference type="ARBA" id="ARBA00005692"/>
    </source>
</evidence>
<dbReference type="GO" id="GO:0007606">
    <property type="term" value="P:sensory perception of chemical stimulus"/>
    <property type="evidence" value="ECO:0007669"/>
    <property type="project" value="UniProtKB-UniRule"/>
</dbReference>
<accession>A0AAD4NDI3</accession>
<feature type="transmembrane region" description="Helical" evidence="6">
    <location>
        <begin position="233"/>
        <end position="256"/>
    </location>
</feature>
<dbReference type="EMBL" id="JAKKPZ010000003">
    <property type="protein sequence ID" value="KAI1723815.1"/>
    <property type="molecule type" value="Genomic_DNA"/>
</dbReference>
<reference evidence="7" key="1">
    <citation type="submission" date="2022-01" db="EMBL/GenBank/DDBJ databases">
        <title>Genome Sequence Resource for Two Populations of Ditylenchus destructor, the Migratory Endoparasitic Phytonematode.</title>
        <authorList>
            <person name="Zhang H."/>
            <person name="Lin R."/>
            <person name="Xie B."/>
        </authorList>
    </citation>
    <scope>NUCLEOTIDE SEQUENCE</scope>
    <source>
        <strain evidence="7">BazhouSP</strain>
    </source>
</reference>
<dbReference type="GO" id="GO:0004888">
    <property type="term" value="F:transmembrane signaling receptor activity"/>
    <property type="evidence" value="ECO:0007669"/>
    <property type="project" value="InterPro"/>
</dbReference>